<evidence type="ECO:0000259" key="1">
    <source>
        <dbReference type="Pfam" id="PF13086"/>
    </source>
</evidence>
<keyword evidence="3" id="KW-1185">Reference proteome</keyword>
<organism evidence="2 3">
    <name type="scientific">Holothuria leucospilota</name>
    <name type="common">Black long sea cucumber</name>
    <name type="synonym">Mertensiothuria leucospilota</name>
    <dbReference type="NCBI Taxonomy" id="206669"/>
    <lineage>
        <taxon>Eukaryota</taxon>
        <taxon>Metazoa</taxon>
        <taxon>Echinodermata</taxon>
        <taxon>Eleutherozoa</taxon>
        <taxon>Echinozoa</taxon>
        <taxon>Holothuroidea</taxon>
        <taxon>Aspidochirotacea</taxon>
        <taxon>Aspidochirotida</taxon>
        <taxon>Holothuriidae</taxon>
        <taxon>Holothuria</taxon>
    </lineage>
</organism>
<sequence length="140" mass="15759">MILTQATNTSIAVHVPAHLLPEDHFDLVVIGECAQQDVEASCWIPLRLARRCVLAGDHKQLPPTIISESKYIHFLFSAGEEGLAISWMERVISLHGNKFVKMLSTQYRMHTDMILLSSGALYDIQLTYICLLTLTQVRIP</sequence>
<evidence type="ECO:0000313" key="3">
    <source>
        <dbReference type="Proteomes" id="UP001152320"/>
    </source>
</evidence>
<dbReference type="Proteomes" id="UP001152320">
    <property type="component" value="Chromosome 12"/>
</dbReference>
<evidence type="ECO:0000313" key="2">
    <source>
        <dbReference type="EMBL" id="KAJ8032479.1"/>
    </source>
</evidence>
<accession>A0A9Q1BTV0</accession>
<dbReference type="PANTHER" id="PTHR43788">
    <property type="entry name" value="DNA2/NAM7 HELICASE FAMILY MEMBER"/>
    <property type="match status" value="1"/>
</dbReference>
<dbReference type="OrthoDB" id="6513042at2759"/>
<dbReference type="AlphaFoldDB" id="A0A9Q1BTV0"/>
<comment type="caution">
    <text evidence="2">The sequence shown here is derived from an EMBL/GenBank/DDBJ whole genome shotgun (WGS) entry which is preliminary data.</text>
</comment>
<proteinExistence type="predicted"/>
<dbReference type="InterPro" id="IPR041677">
    <property type="entry name" value="DNA2/NAM7_AAA_11"/>
</dbReference>
<dbReference type="Gene3D" id="3.40.50.300">
    <property type="entry name" value="P-loop containing nucleotide triphosphate hydrolases"/>
    <property type="match status" value="1"/>
</dbReference>
<dbReference type="InterPro" id="IPR050534">
    <property type="entry name" value="Coronavir_polyprotein_1ab"/>
</dbReference>
<dbReference type="InterPro" id="IPR027417">
    <property type="entry name" value="P-loop_NTPase"/>
</dbReference>
<protein>
    <submittedName>
        <fullName evidence="2">DNA-binding protein SMUBP-2</fullName>
    </submittedName>
</protein>
<dbReference type="GO" id="GO:0043139">
    <property type="term" value="F:5'-3' DNA helicase activity"/>
    <property type="evidence" value="ECO:0007669"/>
    <property type="project" value="TreeGrafter"/>
</dbReference>
<dbReference type="GO" id="GO:0005634">
    <property type="term" value="C:nucleus"/>
    <property type="evidence" value="ECO:0007669"/>
    <property type="project" value="TreeGrafter"/>
</dbReference>
<gene>
    <name evidence="2" type="ORF">HOLleu_26013</name>
</gene>
<dbReference type="EMBL" id="JAIZAY010000012">
    <property type="protein sequence ID" value="KAJ8032479.1"/>
    <property type="molecule type" value="Genomic_DNA"/>
</dbReference>
<name>A0A9Q1BTV0_HOLLE</name>
<dbReference type="GO" id="GO:0005737">
    <property type="term" value="C:cytoplasm"/>
    <property type="evidence" value="ECO:0007669"/>
    <property type="project" value="TreeGrafter"/>
</dbReference>
<dbReference type="SUPFAM" id="SSF52540">
    <property type="entry name" value="P-loop containing nucleoside triphosphate hydrolases"/>
    <property type="match status" value="1"/>
</dbReference>
<dbReference type="Pfam" id="PF13086">
    <property type="entry name" value="AAA_11"/>
    <property type="match status" value="1"/>
</dbReference>
<dbReference type="GO" id="GO:0003677">
    <property type="term" value="F:DNA binding"/>
    <property type="evidence" value="ECO:0007669"/>
    <property type="project" value="UniProtKB-KW"/>
</dbReference>
<dbReference type="PANTHER" id="PTHR43788:SF8">
    <property type="entry name" value="DNA-BINDING PROTEIN SMUBP-2"/>
    <property type="match status" value="1"/>
</dbReference>
<keyword evidence="2" id="KW-0238">DNA-binding</keyword>
<feature type="domain" description="DNA2/NAM7 helicase helicase" evidence="1">
    <location>
        <begin position="6"/>
        <end position="68"/>
    </location>
</feature>
<reference evidence="2" key="1">
    <citation type="submission" date="2021-10" db="EMBL/GenBank/DDBJ databases">
        <title>Tropical sea cucumber genome reveals ecological adaptation and Cuvierian tubules defense mechanism.</title>
        <authorList>
            <person name="Chen T."/>
        </authorList>
    </citation>
    <scope>NUCLEOTIDE SEQUENCE</scope>
    <source>
        <strain evidence="2">Nanhai2018</strain>
        <tissue evidence="2">Muscle</tissue>
    </source>
</reference>